<evidence type="ECO:0000313" key="2">
    <source>
        <dbReference type="WBParaSite" id="HCON_00142380-00001"/>
    </source>
</evidence>
<protein>
    <submittedName>
        <fullName evidence="2">HTH CENPB-type domain-containing protein</fullName>
    </submittedName>
</protein>
<accession>A0A7I4YTH7</accession>
<name>A0A7I4YTH7_HAECO</name>
<reference evidence="2" key="1">
    <citation type="submission" date="2020-12" db="UniProtKB">
        <authorList>
            <consortium name="WormBaseParasite"/>
        </authorList>
    </citation>
    <scope>IDENTIFICATION</scope>
    <source>
        <strain evidence="2">MHco3</strain>
    </source>
</reference>
<evidence type="ECO:0000313" key="1">
    <source>
        <dbReference type="Proteomes" id="UP000025227"/>
    </source>
</evidence>
<sequence>MKNKIGWSNEAKLRREAIKEDLKARKTSLIDGAAEAGKSICKVRRSFANYRTKTTSLCRPDGTVTESRKAMEKVIYNFFLDLFDRYVYLSTHHLRQDEYTAPSVLTSEIRHAITSMKY</sequence>
<keyword evidence="1" id="KW-1185">Reference proteome</keyword>
<proteinExistence type="predicted"/>
<dbReference type="WBParaSite" id="HCON_00142380-00001">
    <property type="protein sequence ID" value="HCON_00142380-00001"/>
    <property type="gene ID" value="HCON_00142380"/>
</dbReference>
<dbReference type="Proteomes" id="UP000025227">
    <property type="component" value="Unplaced"/>
</dbReference>
<dbReference type="AlphaFoldDB" id="A0A7I4YTH7"/>
<organism evidence="1 2">
    <name type="scientific">Haemonchus contortus</name>
    <name type="common">Barber pole worm</name>
    <dbReference type="NCBI Taxonomy" id="6289"/>
    <lineage>
        <taxon>Eukaryota</taxon>
        <taxon>Metazoa</taxon>
        <taxon>Ecdysozoa</taxon>
        <taxon>Nematoda</taxon>
        <taxon>Chromadorea</taxon>
        <taxon>Rhabditida</taxon>
        <taxon>Rhabditina</taxon>
        <taxon>Rhabditomorpha</taxon>
        <taxon>Strongyloidea</taxon>
        <taxon>Trichostrongylidae</taxon>
        <taxon>Haemonchus</taxon>
    </lineage>
</organism>